<dbReference type="EMBL" id="QNUL01000006">
    <property type="protein sequence ID" value="REA62118.1"/>
    <property type="molecule type" value="Genomic_DNA"/>
</dbReference>
<dbReference type="SUPFAM" id="SSF53067">
    <property type="entry name" value="Actin-like ATPase domain"/>
    <property type="match status" value="1"/>
</dbReference>
<proteinExistence type="inferred from homology"/>
<reference evidence="2 3" key="1">
    <citation type="submission" date="2018-07" db="EMBL/GenBank/DDBJ databases">
        <title>Dyadobacter roseus sp. nov., isolated from rose rhizosphere soil.</title>
        <authorList>
            <person name="Chen L."/>
        </authorList>
    </citation>
    <scope>NUCLEOTIDE SEQUENCE [LARGE SCALE GENOMIC DNA]</scope>
    <source>
        <strain evidence="2 3">RS19</strain>
    </source>
</reference>
<dbReference type="PANTHER" id="PTHR18964:SF149">
    <property type="entry name" value="BIFUNCTIONAL UDP-N-ACETYLGLUCOSAMINE 2-EPIMERASE_N-ACETYLMANNOSAMINE KINASE"/>
    <property type="match status" value="1"/>
</dbReference>
<comment type="caution">
    <text evidence="2">The sequence shown here is derived from an EMBL/GenBank/DDBJ whole genome shotgun (WGS) entry which is preliminary data.</text>
</comment>
<comment type="similarity">
    <text evidence="1">Belongs to the ROK (NagC/XylR) family.</text>
</comment>
<dbReference type="AlphaFoldDB" id="A0A3D8YDD6"/>
<dbReference type="OrthoDB" id="9810372at2"/>
<dbReference type="Pfam" id="PF00480">
    <property type="entry name" value="ROK"/>
    <property type="match status" value="1"/>
</dbReference>
<dbReference type="InterPro" id="IPR043129">
    <property type="entry name" value="ATPase_NBD"/>
</dbReference>
<name>A0A3D8YDD6_9BACT</name>
<dbReference type="PANTHER" id="PTHR18964">
    <property type="entry name" value="ROK (REPRESSOR, ORF, KINASE) FAMILY"/>
    <property type="match status" value="1"/>
</dbReference>
<evidence type="ECO:0000313" key="2">
    <source>
        <dbReference type="EMBL" id="REA62118.1"/>
    </source>
</evidence>
<dbReference type="Gene3D" id="3.30.420.40">
    <property type="match status" value="2"/>
</dbReference>
<organism evidence="2 3">
    <name type="scientific">Dyadobacter luteus</name>
    <dbReference type="NCBI Taxonomy" id="2259619"/>
    <lineage>
        <taxon>Bacteria</taxon>
        <taxon>Pseudomonadati</taxon>
        <taxon>Bacteroidota</taxon>
        <taxon>Cytophagia</taxon>
        <taxon>Cytophagales</taxon>
        <taxon>Spirosomataceae</taxon>
        <taxon>Dyadobacter</taxon>
    </lineage>
</organism>
<evidence type="ECO:0000313" key="3">
    <source>
        <dbReference type="Proteomes" id="UP000256373"/>
    </source>
</evidence>
<dbReference type="Proteomes" id="UP000256373">
    <property type="component" value="Unassembled WGS sequence"/>
</dbReference>
<sequence length="277" mass="30167">MNIGVDIGGTNIRAGIELGGAITRQSKISLENKESLSSTLSQLMELIRPLTKYPVQGIGIGVPSVVNVDTGMVYNVMNIPSWEEVALRDIVEQEFNLPVSINNDVNCFILGEHRFGLARQFKSVVGMAVGTGLGSGIIIDNNLYSGNNCGAGEIGMLPYRDSILEDYVCNRFFRNVLQMDAWEAHNAALKGDLSALAAWEEFGVHLGAVVKTVMYTYDPEAIVFGGSIAKASRFFKNSMVKSLEDFAYPRSIRNLTLLLSENENIALLGAAALMHKN</sequence>
<dbReference type="CDD" id="cd23763">
    <property type="entry name" value="ASKHA_ATPase_ROK"/>
    <property type="match status" value="1"/>
</dbReference>
<keyword evidence="3" id="KW-1185">Reference proteome</keyword>
<protein>
    <submittedName>
        <fullName evidence="2">ROK family protein</fullName>
    </submittedName>
</protein>
<accession>A0A3D8YDD6</accession>
<dbReference type="InterPro" id="IPR000600">
    <property type="entry name" value="ROK"/>
</dbReference>
<evidence type="ECO:0000256" key="1">
    <source>
        <dbReference type="ARBA" id="ARBA00006479"/>
    </source>
</evidence>
<gene>
    <name evidence="2" type="ORF">DSL64_10720</name>
</gene>
<dbReference type="RefSeq" id="WP_115830775.1">
    <property type="nucleotide sequence ID" value="NZ_QNUL01000006.1"/>
</dbReference>